<dbReference type="Proteomes" id="UP000199045">
    <property type="component" value="Unassembled WGS sequence"/>
</dbReference>
<keyword evidence="2 8" id="KW-0813">Transport</keyword>
<dbReference type="NCBIfam" id="TIGR04057">
    <property type="entry name" value="SusC_RagA_signa"/>
    <property type="match status" value="1"/>
</dbReference>
<dbReference type="PANTHER" id="PTHR30069">
    <property type="entry name" value="TONB-DEPENDENT OUTER MEMBRANE RECEPTOR"/>
    <property type="match status" value="1"/>
</dbReference>
<feature type="chain" id="PRO_5011707042" evidence="9">
    <location>
        <begin position="23"/>
        <end position="1069"/>
    </location>
</feature>
<dbReference type="InterPro" id="IPR036942">
    <property type="entry name" value="Beta-barrel_TonB_sf"/>
</dbReference>
<evidence type="ECO:0000313" key="12">
    <source>
        <dbReference type="Proteomes" id="UP000199045"/>
    </source>
</evidence>
<feature type="signal peptide" evidence="9">
    <location>
        <begin position="1"/>
        <end position="22"/>
    </location>
</feature>
<organism evidence="11 12">
    <name type="scientific">Chitinophaga filiformis</name>
    <name type="common">Myxococcus filiformis</name>
    <name type="synonym">Flexibacter filiformis</name>
    <dbReference type="NCBI Taxonomy" id="104663"/>
    <lineage>
        <taxon>Bacteria</taxon>
        <taxon>Pseudomonadati</taxon>
        <taxon>Bacteroidota</taxon>
        <taxon>Chitinophagia</taxon>
        <taxon>Chitinophagales</taxon>
        <taxon>Chitinophagaceae</taxon>
        <taxon>Chitinophaga</taxon>
    </lineage>
</organism>
<dbReference type="AlphaFoldDB" id="A0A1G8AI93"/>
<gene>
    <name evidence="11" type="ORF">SAMN04488121_109271</name>
</gene>
<evidence type="ECO:0000313" key="11">
    <source>
        <dbReference type="EMBL" id="SDH20725.1"/>
    </source>
</evidence>
<dbReference type="NCBIfam" id="TIGR04056">
    <property type="entry name" value="OMP_RagA_SusC"/>
    <property type="match status" value="1"/>
</dbReference>
<dbReference type="PROSITE" id="PS52016">
    <property type="entry name" value="TONB_DEPENDENT_REC_3"/>
    <property type="match status" value="1"/>
</dbReference>
<protein>
    <submittedName>
        <fullName evidence="11">TonB-linked outer membrane protein, SusC/RagA family</fullName>
    </submittedName>
</protein>
<evidence type="ECO:0000256" key="2">
    <source>
        <dbReference type="ARBA" id="ARBA00022448"/>
    </source>
</evidence>
<name>A0A1G8AI93_CHIFI</name>
<accession>A0A1G8AI93</accession>
<dbReference type="InterPro" id="IPR023996">
    <property type="entry name" value="TonB-dep_OMP_SusC/RagA"/>
</dbReference>
<dbReference type="EMBL" id="FNBN01000009">
    <property type="protein sequence ID" value="SDH20725.1"/>
    <property type="molecule type" value="Genomic_DNA"/>
</dbReference>
<dbReference type="GO" id="GO:0015344">
    <property type="term" value="F:siderophore uptake transmembrane transporter activity"/>
    <property type="evidence" value="ECO:0007669"/>
    <property type="project" value="TreeGrafter"/>
</dbReference>
<evidence type="ECO:0000256" key="9">
    <source>
        <dbReference type="SAM" id="SignalP"/>
    </source>
</evidence>
<evidence type="ECO:0000256" key="7">
    <source>
        <dbReference type="ARBA" id="ARBA00023237"/>
    </source>
</evidence>
<feature type="domain" description="TonB-dependent receptor plug" evidence="10">
    <location>
        <begin position="147"/>
        <end position="260"/>
    </location>
</feature>
<evidence type="ECO:0000256" key="8">
    <source>
        <dbReference type="PROSITE-ProRule" id="PRU01360"/>
    </source>
</evidence>
<dbReference type="InterPro" id="IPR012910">
    <property type="entry name" value="Plug_dom"/>
</dbReference>
<keyword evidence="7 8" id="KW-0998">Cell outer membrane</keyword>
<evidence type="ECO:0000256" key="5">
    <source>
        <dbReference type="ARBA" id="ARBA00022729"/>
    </source>
</evidence>
<comment type="subcellular location">
    <subcellularLocation>
        <location evidence="1 8">Cell outer membrane</location>
        <topology evidence="1 8">Multi-pass membrane protein</topology>
    </subcellularLocation>
</comment>
<keyword evidence="6 8" id="KW-0472">Membrane</keyword>
<dbReference type="SUPFAM" id="SSF56935">
    <property type="entry name" value="Porins"/>
    <property type="match status" value="1"/>
</dbReference>
<dbReference type="Gene3D" id="2.170.130.10">
    <property type="entry name" value="TonB-dependent receptor, plug domain"/>
    <property type="match status" value="1"/>
</dbReference>
<proteinExistence type="inferred from homology"/>
<keyword evidence="4 8" id="KW-0812">Transmembrane</keyword>
<keyword evidence="5 9" id="KW-0732">Signal</keyword>
<dbReference type="InterPro" id="IPR039426">
    <property type="entry name" value="TonB-dep_rcpt-like"/>
</dbReference>
<keyword evidence="3 8" id="KW-1134">Transmembrane beta strand</keyword>
<reference evidence="12" key="1">
    <citation type="submission" date="2016-10" db="EMBL/GenBank/DDBJ databases">
        <authorList>
            <person name="Varghese N."/>
            <person name="Submissions S."/>
        </authorList>
    </citation>
    <scope>NUCLEOTIDE SEQUENCE [LARGE SCALE GENOMIC DNA]</scope>
    <source>
        <strain evidence="12">DSM 527</strain>
    </source>
</reference>
<dbReference type="STRING" id="104663.SAMN04488121_109271"/>
<evidence type="ECO:0000256" key="3">
    <source>
        <dbReference type="ARBA" id="ARBA00022452"/>
    </source>
</evidence>
<evidence type="ECO:0000256" key="1">
    <source>
        <dbReference type="ARBA" id="ARBA00004571"/>
    </source>
</evidence>
<dbReference type="GO" id="GO:0009279">
    <property type="term" value="C:cell outer membrane"/>
    <property type="evidence" value="ECO:0007669"/>
    <property type="project" value="UniProtKB-SubCell"/>
</dbReference>
<sequence length="1069" mass="119643">MKVLATLGILTLLLCAVLTGTAQQPPLLQQRLDIRVKRMPVAVFLKWIGEQTGVSFAYPNEIINGRTPVTMHETQISIKDALESVFPPAQYEIRTIGHQIIIRFKKVVAHSSDTLAPTRIMQMNPVVVTALGISREQYSLGYAHAEIKGKELTSARDIHPMNALSGKIAGLDISPVNSGAAGSVKLTLRGMRLLGGNNQPLLVIDGIPVNNTSPGQAEKYGGYDLGDGTVIINPDDVETLSVLKGGASAALYGSRAANGVILITTKKGVRKGLEMEFMSNAVLEKSNSRYDFQDTYGSGREGLLPANAAEARWDAQYSWGPKMDADSMVWLWNGMKVPYVKARNPVTKFFREGFTLVNTLALSTGTKKTQLRASYTNTLNNDIVPTSRLQRHHFSARVTTRLTRKLELDTRLAWLDEEVLNRPALSDNPNNVGYVLSGIAPNIDLNWLKNYKDPVTGNYINWNNNTYQVNPYWAIYEQPNNSDQDRFNGFIRLKYKLCSGFSVQIRSGADYSAFFFNELMNYSTPVNPLGAMFLKDRRLWEINSDLLLTYTRQLNRFRFTMNVGTTRMDYKETIRNTTGREMNIRGDRNIDNFGTRMRYEMILRKRINAVYASLDIDYRRLLFLSLTGRKDWSSTLPRDHNAYFYPSASAAFQFTELIRNKQVLSSGKLRLSVAQTGTDAVQPYLLRLTYGYNPDIPLIKGYSIGGVAVDNVPFADLRPGVNYAYEAGAELAFFNNRLHLDATWYHSRTKDQVLNAPVSTTSGYTSAVINSGNIRNEGVELALGGTPVMHQHFSWDAGLIFARNMNRIQSLNSLMSPYYPVAVARWGNVSVVAKKDAEYGMLTGRHFLRDFKGRLVLDGNNLPKSTTTDSRLGSNQYAWTGSITNRFAYKRLALTVLVDIKYGGNIFSMTNLLAYSNGNQKGTLEGREGWARSEQERISAGKTPEQWTPTGGLPIKGIAAATGNEVTAYVNPQSYWKRLAESIPEAFIYDATFVKLRELHLDYDLPLHAFSRTFREATISLIARNPFTFYKAVPNIDPESSYNNTTAQGLEYGSLPTRKSYGLKLFVKF</sequence>
<dbReference type="PANTHER" id="PTHR30069:SF29">
    <property type="entry name" value="HEMOGLOBIN AND HEMOGLOBIN-HAPTOGLOBIN-BINDING PROTEIN 1-RELATED"/>
    <property type="match status" value="1"/>
</dbReference>
<dbReference type="GO" id="GO:0044718">
    <property type="term" value="P:siderophore transmembrane transport"/>
    <property type="evidence" value="ECO:0007669"/>
    <property type="project" value="TreeGrafter"/>
</dbReference>
<evidence type="ECO:0000259" key="10">
    <source>
        <dbReference type="Pfam" id="PF07715"/>
    </source>
</evidence>
<dbReference type="InterPro" id="IPR037066">
    <property type="entry name" value="Plug_dom_sf"/>
</dbReference>
<dbReference type="InterPro" id="IPR023997">
    <property type="entry name" value="TonB-dep_OMP_SusC/RagA_CS"/>
</dbReference>
<dbReference type="Gene3D" id="2.40.170.20">
    <property type="entry name" value="TonB-dependent receptor, beta-barrel domain"/>
    <property type="match status" value="1"/>
</dbReference>
<comment type="similarity">
    <text evidence="8">Belongs to the TonB-dependent receptor family.</text>
</comment>
<dbReference type="OrthoDB" id="9768177at2"/>
<dbReference type="Pfam" id="PF07715">
    <property type="entry name" value="Plug"/>
    <property type="match status" value="1"/>
</dbReference>
<evidence type="ECO:0000256" key="4">
    <source>
        <dbReference type="ARBA" id="ARBA00022692"/>
    </source>
</evidence>
<evidence type="ECO:0000256" key="6">
    <source>
        <dbReference type="ARBA" id="ARBA00023136"/>
    </source>
</evidence>